<accession>A0A0A8ZRI2</accession>
<dbReference type="EMBL" id="GBRH01256494">
    <property type="protein sequence ID" value="JAD41401.1"/>
    <property type="molecule type" value="Transcribed_RNA"/>
</dbReference>
<sequence>MISSVCFRTVFHEG</sequence>
<reference evidence="1" key="2">
    <citation type="journal article" date="2015" name="Data Brief">
        <title>Shoot transcriptome of the giant reed, Arundo donax.</title>
        <authorList>
            <person name="Barrero R.A."/>
            <person name="Guerrero F.D."/>
            <person name="Moolhuijzen P."/>
            <person name="Goolsby J.A."/>
            <person name="Tidwell J."/>
            <person name="Bellgard S.E."/>
            <person name="Bellgard M.I."/>
        </authorList>
    </citation>
    <scope>NUCLEOTIDE SEQUENCE</scope>
    <source>
        <tissue evidence="1">Shoot tissue taken approximately 20 cm above the soil surface</tissue>
    </source>
</reference>
<protein>
    <submittedName>
        <fullName evidence="1">Uncharacterized protein</fullName>
    </submittedName>
</protein>
<organism evidence="1">
    <name type="scientific">Arundo donax</name>
    <name type="common">Giant reed</name>
    <name type="synonym">Donax arundinaceus</name>
    <dbReference type="NCBI Taxonomy" id="35708"/>
    <lineage>
        <taxon>Eukaryota</taxon>
        <taxon>Viridiplantae</taxon>
        <taxon>Streptophyta</taxon>
        <taxon>Embryophyta</taxon>
        <taxon>Tracheophyta</taxon>
        <taxon>Spermatophyta</taxon>
        <taxon>Magnoliopsida</taxon>
        <taxon>Liliopsida</taxon>
        <taxon>Poales</taxon>
        <taxon>Poaceae</taxon>
        <taxon>PACMAD clade</taxon>
        <taxon>Arundinoideae</taxon>
        <taxon>Arundineae</taxon>
        <taxon>Arundo</taxon>
    </lineage>
</organism>
<evidence type="ECO:0000313" key="1">
    <source>
        <dbReference type="EMBL" id="JAD41401.1"/>
    </source>
</evidence>
<reference evidence="1" key="1">
    <citation type="submission" date="2014-09" db="EMBL/GenBank/DDBJ databases">
        <authorList>
            <person name="Magalhaes I.L.F."/>
            <person name="Oliveira U."/>
            <person name="Santos F.R."/>
            <person name="Vidigal T.H.D.A."/>
            <person name="Brescovit A.D."/>
            <person name="Santos A.J."/>
        </authorList>
    </citation>
    <scope>NUCLEOTIDE SEQUENCE</scope>
    <source>
        <tissue evidence="1">Shoot tissue taken approximately 20 cm above the soil surface</tissue>
    </source>
</reference>
<proteinExistence type="predicted"/>
<name>A0A0A8ZRI2_ARUDO</name>